<dbReference type="PANTHER" id="PTHR33074">
    <property type="entry name" value="EXPRESSED PROTEIN-RELATED"/>
    <property type="match status" value="1"/>
</dbReference>
<evidence type="ECO:0000259" key="2">
    <source>
        <dbReference type="Pfam" id="PF07762"/>
    </source>
</evidence>
<reference evidence="4" key="1">
    <citation type="submission" date="2013-06" db="EMBL/GenBank/DDBJ databases">
        <authorList>
            <person name="Zhao Q."/>
        </authorList>
    </citation>
    <scope>NUCLEOTIDE SEQUENCE</scope>
    <source>
        <strain evidence="4">cv. W1943</strain>
    </source>
</reference>
<name>A0A0E0REJ7_ORYRU</name>
<dbReference type="InterPro" id="IPR011676">
    <property type="entry name" value="DUF1618"/>
</dbReference>
<protein>
    <recommendedName>
        <fullName evidence="2">DUF1618 domain-containing protein</fullName>
    </recommendedName>
</protein>
<dbReference type="OMA" id="SSLQMWM"/>
<dbReference type="Pfam" id="PF07762">
    <property type="entry name" value="DUF1618"/>
    <property type="match status" value="1"/>
</dbReference>
<dbReference type="EnsemblPlants" id="ORUFI12G05400.1">
    <property type="protein sequence ID" value="ORUFI12G05400.1"/>
    <property type="gene ID" value="ORUFI12G05400"/>
</dbReference>
<evidence type="ECO:0000313" key="3">
    <source>
        <dbReference type="EnsemblPlants" id="ORUFI12G05400.1"/>
    </source>
</evidence>
<dbReference type="HOGENOM" id="CLU_021341_0_0_1"/>
<keyword evidence="4" id="KW-1185">Reference proteome</keyword>
<dbReference type="Gramene" id="ORUFI12G05400.1">
    <property type="protein sequence ID" value="ORUFI12G05400.1"/>
    <property type="gene ID" value="ORUFI12G05400"/>
</dbReference>
<evidence type="ECO:0000256" key="1">
    <source>
        <dbReference type="SAM" id="MobiDB-lite"/>
    </source>
</evidence>
<feature type="domain" description="DUF1618" evidence="2">
    <location>
        <begin position="260"/>
        <end position="338"/>
    </location>
</feature>
<dbReference type="PANTHER" id="PTHR33074:SF79">
    <property type="entry name" value="EXPRESSED PROTEIN"/>
    <property type="match status" value="1"/>
</dbReference>
<sequence length="395" mass="43432">MSQVGSVPVDDTSADAAAAPEEEKKKKKMAGAIFDTQLIIREPVTGTGAASHRTTTTGFPFSVSLSLAAPPAISHVHLHPMAAPHTLKHGLSSLLAADAHHLLLCVVVPVKTRYYSYDHPEEFFVYTAASAVTPTLTRLPAFPDGRQRSSGDIGILTHGGGGFTVSSLQMWMVGEGTITVKELEEGTAIIEEFAKLTLLHCSGGDRDNNNSSSNSWVVKKLALPPFDSDYGGHSGLISKWSSQIAFSHGGKLQHWPYLLTVGVSDGKIKFVDVDKCRSRPSAIVIRAWTLQMPQMVWKLDDVLDVNGLWGSASFKKYGLHQWVPEYPVVSLLDPHIVHFVLRQPIYHEQVWMITVDMRAKSVVSCKNYPNGEKGYEYKGLLFNPYYISSELSNWL</sequence>
<feature type="region of interest" description="Disordered" evidence="1">
    <location>
        <begin position="1"/>
        <end position="23"/>
    </location>
</feature>
<evidence type="ECO:0000313" key="4">
    <source>
        <dbReference type="Proteomes" id="UP000008022"/>
    </source>
</evidence>
<dbReference type="Proteomes" id="UP000008022">
    <property type="component" value="Unassembled WGS sequence"/>
</dbReference>
<proteinExistence type="predicted"/>
<reference evidence="3" key="2">
    <citation type="submission" date="2015-06" db="UniProtKB">
        <authorList>
            <consortium name="EnsemblPlants"/>
        </authorList>
    </citation>
    <scope>IDENTIFICATION</scope>
</reference>
<accession>A0A0E0REJ7</accession>
<organism evidence="3 4">
    <name type="scientific">Oryza rufipogon</name>
    <name type="common">Brownbeard rice</name>
    <name type="synonym">Asian wild rice</name>
    <dbReference type="NCBI Taxonomy" id="4529"/>
    <lineage>
        <taxon>Eukaryota</taxon>
        <taxon>Viridiplantae</taxon>
        <taxon>Streptophyta</taxon>
        <taxon>Embryophyta</taxon>
        <taxon>Tracheophyta</taxon>
        <taxon>Spermatophyta</taxon>
        <taxon>Magnoliopsida</taxon>
        <taxon>Liliopsida</taxon>
        <taxon>Poales</taxon>
        <taxon>Poaceae</taxon>
        <taxon>BOP clade</taxon>
        <taxon>Oryzoideae</taxon>
        <taxon>Oryzeae</taxon>
        <taxon>Oryzinae</taxon>
        <taxon>Oryza</taxon>
    </lineage>
</organism>
<dbReference type="AlphaFoldDB" id="A0A0E0REJ7"/>